<name>A0A316U388_9BASI</name>
<evidence type="ECO:0000313" key="2">
    <source>
        <dbReference type="EMBL" id="PWN19772.1"/>
    </source>
</evidence>
<proteinExistence type="predicted"/>
<dbReference type="InterPro" id="IPR029058">
    <property type="entry name" value="AB_hydrolase_fold"/>
</dbReference>
<sequence>MVQSSPVRTLLLLLLPILALFLTATPGRAFPVSIEDGNVFTEESLVERDWPHPLSQRDAHTIHSDPNGDTVHVTSLKAPTAATLTSYRVGGGDIPTFRGLTPTRPRLARRAYIIVHGVKRDGSVYWTRKAGIADDANSIRIAPEFLSTRMDPKVRTGTRLGWADQDGWSGGDAATAPVNATANLAAILDYYLDSFSNKATYPLLDTVVFVGHGAGAQAVQRYAVLGKDPSRASLKVRYVVANPSTNLYFTIDRPQPVNPAACPYFNDFRYGLESYDSPYPKTLSDVNLFKRYLSRDVRYLVGDADTKDDEGDQNCAALAAGGVHRRDRNLDYWAYLHLLSGTGSVPNTSTGTSLYPVSSSEIQATFRTTTFNHQLTVVPRVGHSASKMLGSVQALRAIFGK</sequence>
<gene>
    <name evidence="2" type="ORF">BCV69DRAFT_287886</name>
</gene>
<dbReference type="Gene3D" id="3.40.50.1820">
    <property type="entry name" value="alpha/beta hydrolase"/>
    <property type="match status" value="1"/>
</dbReference>
<dbReference type="STRING" id="1684307.A0A316U388"/>
<dbReference type="EMBL" id="KZ819330">
    <property type="protein sequence ID" value="PWN19772.1"/>
    <property type="molecule type" value="Genomic_DNA"/>
</dbReference>
<dbReference type="PANTHER" id="PTHR35560:SF3">
    <property type="entry name" value="PEPTIDASE S9 PROLYL OLIGOPEPTIDASE CATALYTIC DOMAIN-CONTAINING PROTEIN"/>
    <property type="match status" value="1"/>
</dbReference>
<dbReference type="OrthoDB" id="5985073at2759"/>
<keyword evidence="3" id="KW-1185">Reference proteome</keyword>
<protein>
    <recommendedName>
        <fullName evidence="4">AB hydrolase-1 domain-containing protein</fullName>
    </recommendedName>
</protein>
<dbReference type="Proteomes" id="UP000245942">
    <property type="component" value="Unassembled WGS sequence"/>
</dbReference>
<reference evidence="2 3" key="1">
    <citation type="journal article" date="2018" name="Mol. Biol. Evol.">
        <title>Broad Genomic Sampling Reveals a Smut Pathogenic Ancestry of the Fungal Clade Ustilaginomycotina.</title>
        <authorList>
            <person name="Kijpornyongpan T."/>
            <person name="Mondo S.J."/>
            <person name="Barry K."/>
            <person name="Sandor L."/>
            <person name="Lee J."/>
            <person name="Lipzen A."/>
            <person name="Pangilinan J."/>
            <person name="LaButti K."/>
            <person name="Hainaut M."/>
            <person name="Henrissat B."/>
            <person name="Grigoriev I.V."/>
            <person name="Spatafora J.W."/>
            <person name="Aime M.C."/>
        </authorList>
    </citation>
    <scope>NUCLEOTIDE SEQUENCE [LARGE SCALE GENOMIC DNA]</scope>
    <source>
        <strain evidence="2 3">MCA 4718</strain>
    </source>
</reference>
<organism evidence="2 3">
    <name type="scientific">Pseudomicrostroma glucosiphilum</name>
    <dbReference type="NCBI Taxonomy" id="1684307"/>
    <lineage>
        <taxon>Eukaryota</taxon>
        <taxon>Fungi</taxon>
        <taxon>Dikarya</taxon>
        <taxon>Basidiomycota</taxon>
        <taxon>Ustilaginomycotina</taxon>
        <taxon>Exobasidiomycetes</taxon>
        <taxon>Microstromatales</taxon>
        <taxon>Microstromatales incertae sedis</taxon>
        <taxon>Pseudomicrostroma</taxon>
    </lineage>
</organism>
<feature type="signal peptide" evidence="1">
    <location>
        <begin position="1"/>
        <end position="29"/>
    </location>
</feature>
<evidence type="ECO:0000313" key="3">
    <source>
        <dbReference type="Proteomes" id="UP000245942"/>
    </source>
</evidence>
<dbReference type="GeneID" id="37015323"/>
<dbReference type="PANTHER" id="PTHR35560">
    <property type="entry name" value="BLL0132 PROTEIN"/>
    <property type="match status" value="1"/>
</dbReference>
<accession>A0A316U388</accession>
<evidence type="ECO:0000256" key="1">
    <source>
        <dbReference type="SAM" id="SignalP"/>
    </source>
</evidence>
<evidence type="ECO:0008006" key="4">
    <source>
        <dbReference type="Google" id="ProtNLM"/>
    </source>
</evidence>
<dbReference type="RefSeq" id="XP_025346932.1">
    <property type="nucleotide sequence ID" value="XM_025493589.1"/>
</dbReference>
<dbReference type="AlphaFoldDB" id="A0A316U388"/>
<feature type="chain" id="PRO_5016437282" description="AB hydrolase-1 domain-containing protein" evidence="1">
    <location>
        <begin position="30"/>
        <end position="401"/>
    </location>
</feature>
<keyword evidence="1" id="KW-0732">Signal</keyword>